<gene>
    <name evidence="2" type="ORF">EJB05_09489</name>
</gene>
<dbReference type="Proteomes" id="UP000324897">
    <property type="component" value="Unassembled WGS sequence"/>
</dbReference>
<keyword evidence="3" id="KW-1185">Reference proteome</keyword>
<evidence type="ECO:0000256" key="1">
    <source>
        <dbReference type="SAM" id="MobiDB-lite"/>
    </source>
</evidence>
<feature type="compositionally biased region" description="Basic residues" evidence="1">
    <location>
        <begin position="49"/>
        <end position="59"/>
    </location>
</feature>
<reference evidence="2 3" key="1">
    <citation type="journal article" date="2019" name="Sci. Rep.">
        <title>A high-quality genome of Eragrostis curvula grass provides insights into Poaceae evolution and supports new strategies to enhance forage quality.</title>
        <authorList>
            <person name="Carballo J."/>
            <person name="Santos B.A.C.M."/>
            <person name="Zappacosta D."/>
            <person name="Garbus I."/>
            <person name="Selva J.P."/>
            <person name="Gallo C.A."/>
            <person name="Diaz A."/>
            <person name="Albertini E."/>
            <person name="Caccamo M."/>
            <person name="Echenique V."/>
        </authorList>
    </citation>
    <scope>NUCLEOTIDE SEQUENCE [LARGE SCALE GENOMIC DNA]</scope>
    <source>
        <strain evidence="3">cv. Victoria</strain>
        <tissue evidence="2">Leaf</tissue>
    </source>
</reference>
<proteinExistence type="predicted"/>
<sequence>SARSRPQAARRARPAADPPASALDPRREAYWRRRPSAAVGGSGGDVLHRINRRPPRRAPPHGQPRAPAGVRPNSGWIRTSLMMDHREVFLVDHREVFLAGTHTCMATKVLHPGCPLGWHNLHPMSQ</sequence>
<feature type="non-terminal residue" evidence="2">
    <location>
        <position position="1"/>
    </location>
</feature>
<dbReference type="Gramene" id="TVU43053">
    <property type="protein sequence ID" value="TVU43053"/>
    <property type="gene ID" value="EJB05_09489"/>
</dbReference>
<accession>A0A5J9W541</accession>
<comment type="caution">
    <text evidence="2">The sequence shown here is derived from an EMBL/GenBank/DDBJ whole genome shotgun (WGS) entry which is preliminary data.</text>
</comment>
<organism evidence="2 3">
    <name type="scientific">Eragrostis curvula</name>
    <name type="common">weeping love grass</name>
    <dbReference type="NCBI Taxonomy" id="38414"/>
    <lineage>
        <taxon>Eukaryota</taxon>
        <taxon>Viridiplantae</taxon>
        <taxon>Streptophyta</taxon>
        <taxon>Embryophyta</taxon>
        <taxon>Tracheophyta</taxon>
        <taxon>Spermatophyta</taxon>
        <taxon>Magnoliopsida</taxon>
        <taxon>Liliopsida</taxon>
        <taxon>Poales</taxon>
        <taxon>Poaceae</taxon>
        <taxon>PACMAD clade</taxon>
        <taxon>Chloridoideae</taxon>
        <taxon>Eragrostideae</taxon>
        <taxon>Eragrostidinae</taxon>
        <taxon>Eragrostis</taxon>
    </lineage>
</organism>
<protein>
    <submittedName>
        <fullName evidence="2">Uncharacterized protein</fullName>
    </submittedName>
</protein>
<dbReference type="AlphaFoldDB" id="A0A5J9W541"/>
<evidence type="ECO:0000313" key="3">
    <source>
        <dbReference type="Proteomes" id="UP000324897"/>
    </source>
</evidence>
<feature type="region of interest" description="Disordered" evidence="1">
    <location>
        <begin position="1"/>
        <end position="73"/>
    </location>
</feature>
<evidence type="ECO:0000313" key="2">
    <source>
        <dbReference type="EMBL" id="TVU43053.1"/>
    </source>
</evidence>
<dbReference type="EMBL" id="RWGY01000005">
    <property type="protein sequence ID" value="TVU43053.1"/>
    <property type="molecule type" value="Genomic_DNA"/>
</dbReference>
<name>A0A5J9W541_9POAL</name>